<proteinExistence type="predicted"/>
<accession>A0A9Q9IDS2</accession>
<keyword evidence="2" id="KW-1185">Reference proteome</keyword>
<dbReference type="Pfam" id="PF01816">
    <property type="entry name" value="LRV"/>
    <property type="match status" value="1"/>
</dbReference>
<reference evidence="1" key="1">
    <citation type="submission" date="2021-04" db="EMBL/GenBank/DDBJ databases">
        <title>Dactylosporangium aurantiacum NRRL B-8018 full assembly.</title>
        <authorList>
            <person name="Hartkoorn R.C."/>
            <person name="Beaudoing E."/>
            <person name="Hot D."/>
        </authorList>
    </citation>
    <scope>NUCLEOTIDE SEQUENCE</scope>
    <source>
        <strain evidence="1">NRRL B-8018</strain>
    </source>
</reference>
<dbReference type="SUPFAM" id="SSF48371">
    <property type="entry name" value="ARM repeat"/>
    <property type="match status" value="1"/>
</dbReference>
<dbReference type="InterPro" id="IPR011989">
    <property type="entry name" value="ARM-like"/>
</dbReference>
<dbReference type="EMBL" id="CP073767">
    <property type="protein sequence ID" value="UWZ51328.1"/>
    <property type="molecule type" value="Genomic_DNA"/>
</dbReference>
<evidence type="ECO:0000313" key="1">
    <source>
        <dbReference type="EMBL" id="UWZ51328.1"/>
    </source>
</evidence>
<dbReference type="Gene3D" id="1.25.10.10">
    <property type="entry name" value="Leucine-rich Repeat Variant"/>
    <property type="match status" value="1"/>
</dbReference>
<organism evidence="1 2">
    <name type="scientific">Dactylosporangium aurantiacum</name>
    <dbReference type="NCBI Taxonomy" id="35754"/>
    <lineage>
        <taxon>Bacteria</taxon>
        <taxon>Bacillati</taxon>
        <taxon>Actinomycetota</taxon>
        <taxon>Actinomycetes</taxon>
        <taxon>Micromonosporales</taxon>
        <taxon>Micromonosporaceae</taxon>
        <taxon>Dactylosporangium</taxon>
    </lineage>
</organism>
<evidence type="ECO:0000313" key="2">
    <source>
        <dbReference type="Proteomes" id="UP001058003"/>
    </source>
</evidence>
<dbReference type="InterPro" id="IPR016024">
    <property type="entry name" value="ARM-type_fold"/>
</dbReference>
<evidence type="ECO:0008006" key="3">
    <source>
        <dbReference type="Google" id="ProtNLM"/>
    </source>
</evidence>
<dbReference type="Proteomes" id="UP001058003">
    <property type="component" value="Chromosome"/>
</dbReference>
<dbReference type="AlphaFoldDB" id="A0A9Q9IDS2"/>
<sequence>MLGYRRALEARRPATSPTRLRELATDDVRPVRVLVARNFDTPRDALEQLTRDEDDDVRTSAIYTLNFPEMAVRWRANGGQIAPPAQELSGFLHEQVAVRRRWSFGNLRNDEEQHPTFPLQLV</sequence>
<dbReference type="KEGG" id="daur:Daura_31825"/>
<protein>
    <recommendedName>
        <fullName evidence="3">HEAT repeat domain-containing protein</fullName>
    </recommendedName>
</protein>
<name>A0A9Q9IDS2_9ACTN</name>
<gene>
    <name evidence="1" type="ORF">Daura_31825</name>
</gene>
<dbReference type="RefSeq" id="WP_033367730.1">
    <property type="nucleotide sequence ID" value="NZ_CP073767.1"/>
</dbReference>
<dbReference type="InterPro" id="IPR004830">
    <property type="entry name" value="LRR_variant"/>
</dbReference>